<feature type="transmembrane region" description="Helical" evidence="7">
    <location>
        <begin position="282"/>
        <end position="304"/>
    </location>
</feature>
<keyword evidence="6 7" id="KW-0472">Membrane</keyword>
<keyword evidence="4 7" id="KW-0812">Transmembrane</keyword>
<dbReference type="EMBL" id="NBYO01000002">
    <property type="protein sequence ID" value="OXT00626.1"/>
    <property type="molecule type" value="Genomic_DNA"/>
</dbReference>
<gene>
    <name evidence="8" type="ORF">B7H23_11030</name>
</gene>
<keyword evidence="5 7" id="KW-1133">Transmembrane helix</keyword>
<feature type="transmembrane region" description="Helical" evidence="7">
    <location>
        <begin position="242"/>
        <end position="270"/>
    </location>
</feature>
<feature type="transmembrane region" description="Helical" evidence="7">
    <location>
        <begin position="316"/>
        <end position="336"/>
    </location>
</feature>
<evidence type="ECO:0000256" key="6">
    <source>
        <dbReference type="ARBA" id="ARBA00023136"/>
    </source>
</evidence>
<evidence type="ECO:0000256" key="5">
    <source>
        <dbReference type="ARBA" id="ARBA00022989"/>
    </source>
</evidence>
<proteinExistence type="inferred from homology"/>
<feature type="transmembrane region" description="Helical" evidence="7">
    <location>
        <begin position="376"/>
        <end position="400"/>
    </location>
</feature>
<feature type="transmembrane region" description="Helical" evidence="7">
    <location>
        <begin position="348"/>
        <end position="370"/>
    </location>
</feature>
<comment type="caution">
    <text evidence="8">The sequence shown here is derived from an EMBL/GenBank/DDBJ whole genome shotgun (WGS) entry which is preliminary data.</text>
</comment>
<keyword evidence="9" id="KW-1185">Reference proteome</keyword>
<reference evidence="9" key="1">
    <citation type="journal article" date="2017" name="Int. J. Syst. Evol. Microbiol.">
        <title>Notoacmeibacter marinus gen. nov., sp. nov., isolated from the gut of a limpet and proposal of Notoacmeibacteraceae fam. nov. in the order Rhizobiales of the class Alphaproteobacteria.</title>
        <authorList>
            <person name="Huang Z."/>
            <person name="Guo F."/>
            <person name="Lai Q."/>
        </authorList>
    </citation>
    <scope>NUCLEOTIDE SEQUENCE [LARGE SCALE GENOMIC DNA]</scope>
    <source>
        <strain evidence="9">XMTR2A4</strain>
    </source>
</reference>
<name>A0A231UZ53_9HYPH</name>
<evidence type="ECO:0000256" key="2">
    <source>
        <dbReference type="ARBA" id="ARBA00007430"/>
    </source>
</evidence>
<dbReference type="RefSeq" id="WP_094077747.1">
    <property type="nucleotide sequence ID" value="NZ_NBYO01000002.1"/>
</dbReference>
<dbReference type="GO" id="GO:0005886">
    <property type="term" value="C:plasma membrane"/>
    <property type="evidence" value="ECO:0007669"/>
    <property type="project" value="UniProtKB-SubCell"/>
</dbReference>
<comment type="subcellular location">
    <subcellularLocation>
        <location evidence="1">Cell membrane</location>
        <topology evidence="1">Multi-pass membrane protein</topology>
    </subcellularLocation>
</comment>
<accession>A0A231UZ53</accession>
<evidence type="ECO:0000256" key="4">
    <source>
        <dbReference type="ARBA" id="ARBA00022692"/>
    </source>
</evidence>
<keyword evidence="3" id="KW-1003">Cell membrane</keyword>
<dbReference type="AlphaFoldDB" id="A0A231UZ53"/>
<feature type="transmembrane region" description="Helical" evidence="7">
    <location>
        <begin position="110"/>
        <end position="133"/>
    </location>
</feature>
<evidence type="ECO:0000256" key="7">
    <source>
        <dbReference type="SAM" id="Phobius"/>
    </source>
</evidence>
<evidence type="ECO:0000256" key="3">
    <source>
        <dbReference type="ARBA" id="ARBA00022475"/>
    </source>
</evidence>
<comment type="similarity">
    <text evidence="2">Belongs to the polysaccharide synthase family.</text>
</comment>
<protein>
    <submittedName>
        <fullName evidence="8">Polysaccharide biosynthesis protein</fullName>
    </submittedName>
</protein>
<organism evidence="8 9">
    <name type="scientific">Notoacmeibacter marinus</name>
    <dbReference type="NCBI Taxonomy" id="1876515"/>
    <lineage>
        <taxon>Bacteria</taxon>
        <taxon>Pseudomonadati</taxon>
        <taxon>Pseudomonadota</taxon>
        <taxon>Alphaproteobacteria</taxon>
        <taxon>Hyphomicrobiales</taxon>
        <taxon>Notoacmeibacteraceae</taxon>
        <taxon>Notoacmeibacter</taxon>
    </lineage>
</organism>
<evidence type="ECO:0000256" key="1">
    <source>
        <dbReference type="ARBA" id="ARBA00004651"/>
    </source>
</evidence>
<dbReference type="Proteomes" id="UP000215405">
    <property type="component" value="Unassembled WGS sequence"/>
</dbReference>
<evidence type="ECO:0000313" key="8">
    <source>
        <dbReference type="EMBL" id="OXT00626.1"/>
    </source>
</evidence>
<dbReference type="PANTHER" id="PTHR30250:SF10">
    <property type="entry name" value="LIPOPOLYSACCHARIDE BIOSYNTHESIS PROTEIN WZXC"/>
    <property type="match status" value="1"/>
</dbReference>
<evidence type="ECO:0000313" key="9">
    <source>
        <dbReference type="Proteomes" id="UP000215405"/>
    </source>
</evidence>
<dbReference type="PANTHER" id="PTHR30250">
    <property type="entry name" value="PST FAMILY PREDICTED COLANIC ACID TRANSPORTER"/>
    <property type="match status" value="1"/>
</dbReference>
<feature type="transmembrane region" description="Helical" evidence="7">
    <location>
        <begin position="82"/>
        <end position="104"/>
    </location>
</feature>
<dbReference type="Pfam" id="PF13440">
    <property type="entry name" value="Polysacc_synt_3"/>
    <property type="match status" value="1"/>
</dbReference>
<dbReference type="InterPro" id="IPR050833">
    <property type="entry name" value="Poly_Biosynth_Transport"/>
</dbReference>
<feature type="transmembrane region" description="Helical" evidence="7">
    <location>
        <begin position="145"/>
        <end position="165"/>
    </location>
</feature>
<sequence length="408" mass="42963">MAAPLVRGFVAYSASEFASKATRLIAVIALARMLSPVDVGIVAASMAISELLKAFTENGVVQKIIASPASELQSVARTARRLFALWCAGLLVLQVFIALGLYLWTGEAAGPIIIVLMAGEYLFMPAGIVQCGLAMREGRLSGTAAVAGAQNVAANLLLAIMVLVWPSPLAVAASRLASAPIWLVGMRRLRPWTASREYRSAPMAPFLGFGSSILGIEFLKVLRLQADKLIVGALMGPETLGIYFFAINAGLGIANSFATAFSIVLFPQFCNTKERGKTLRNALKLAAGVLLPLVCLQAVAAPIYVPLVFGSRWVEVAPLVSVLCFAAVPAIVWSTAAQWLRAANRAEVELVCSAFIAAFITGAIVVAAPYGLTTTVWAVLVSSTLAQLAASAAVLGRPIISSHLQLER</sequence>